<gene>
    <name evidence="9" type="primary">Necator_chrIII.g12616</name>
    <name evidence="9" type="ORF">RB195_011849</name>
</gene>
<dbReference type="Gene3D" id="1.20.120.1100">
    <property type="match status" value="1"/>
</dbReference>
<evidence type="ECO:0000256" key="1">
    <source>
        <dbReference type="ARBA" id="ARBA00004613"/>
    </source>
</evidence>
<dbReference type="Pfam" id="PF05823">
    <property type="entry name" value="Gp-FAR-1"/>
    <property type="match status" value="1"/>
</dbReference>
<dbReference type="PANTHER" id="PTHR31418:SF7">
    <property type="entry name" value="FATTY-ACID AND RETINOL-BINDING PROTEIN 1"/>
    <property type="match status" value="1"/>
</dbReference>
<accession>A0ABR1D497</accession>
<reference evidence="9 10" key="1">
    <citation type="submission" date="2023-08" db="EMBL/GenBank/DDBJ databases">
        <title>A Necator americanus chromosomal reference genome.</title>
        <authorList>
            <person name="Ilik V."/>
            <person name="Petrzelkova K.J."/>
            <person name="Pardy F."/>
            <person name="Fuh T."/>
            <person name="Niatou-Singa F.S."/>
            <person name="Gouil Q."/>
            <person name="Baker L."/>
            <person name="Ritchie M.E."/>
            <person name="Jex A.R."/>
            <person name="Gazzola D."/>
            <person name="Li H."/>
            <person name="Toshio Fujiwara R."/>
            <person name="Zhan B."/>
            <person name="Aroian R.V."/>
            <person name="Pafco B."/>
            <person name="Schwarz E.M."/>
        </authorList>
    </citation>
    <scope>NUCLEOTIDE SEQUENCE [LARGE SCALE GENOMIC DNA]</scope>
    <source>
        <strain evidence="9 10">Aroian</strain>
        <tissue evidence="9">Whole animal</tissue>
    </source>
</reference>
<comment type="subcellular location">
    <subcellularLocation>
        <location evidence="1">Secreted</location>
    </subcellularLocation>
</comment>
<keyword evidence="4" id="KW-0964">Secreted</keyword>
<feature type="signal peptide" evidence="8">
    <location>
        <begin position="1"/>
        <end position="19"/>
    </location>
</feature>
<evidence type="ECO:0000313" key="10">
    <source>
        <dbReference type="Proteomes" id="UP001303046"/>
    </source>
</evidence>
<evidence type="ECO:0000256" key="7">
    <source>
        <dbReference type="ARBA" id="ARBA00023121"/>
    </source>
</evidence>
<evidence type="ECO:0000313" key="9">
    <source>
        <dbReference type="EMBL" id="KAK6745363.1"/>
    </source>
</evidence>
<dbReference type="InterPro" id="IPR008632">
    <property type="entry name" value="Gp-FAR-1"/>
</dbReference>
<name>A0ABR1D497_NECAM</name>
<evidence type="ECO:0000256" key="3">
    <source>
        <dbReference type="ARBA" id="ARBA00017453"/>
    </source>
</evidence>
<dbReference type="EMBL" id="JAVFWL010000003">
    <property type="protein sequence ID" value="KAK6745363.1"/>
    <property type="molecule type" value="Genomic_DNA"/>
</dbReference>
<sequence length="192" mass="21767">MRKVVIASFFVLLTTFASAFNVTDIPQEYRDLIPKEVLDFIASLTESDKSALKEIYEKFATYKSENEVTEALNKKSPGLAEKLQKFQDSIRVKLDALGAEAKTFAKEIFANARDIREEYFAGSRPSREQLMERTLNTINKYQAMSDAGKADFQRQFPIFAKVFSNEKLAKFLENEKLGKGVGAKSLMNHEVS</sequence>
<comment type="caution">
    <text evidence="9">The sequence shown here is derived from an EMBL/GenBank/DDBJ whole genome shotgun (WGS) entry which is preliminary data.</text>
</comment>
<comment type="similarity">
    <text evidence="2">Belongs to the fatty-acid and retinol-binding protein (FARBP) family.</text>
</comment>
<keyword evidence="5 8" id="KW-0732">Signal</keyword>
<evidence type="ECO:0000256" key="2">
    <source>
        <dbReference type="ARBA" id="ARBA00006648"/>
    </source>
</evidence>
<keyword evidence="7" id="KW-0446">Lipid-binding</keyword>
<dbReference type="Proteomes" id="UP001303046">
    <property type="component" value="Unassembled WGS sequence"/>
</dbReference>
<evidence type="ECO:0000256" key="5">
    <source>
        <dbReference type="ARBA" id="ARBA00022729"/>
    </source>
</evidence>
<protein>
    <recommendedName>
        <fullName evidence="3">Fatty-acid and retinol-binding protein 1</fullName>
    </recommendedName>
</protein>
<keyword evidence="6" id="KW-0175">Coiled coil</keyword>
<keyword evidence="10" id="KW-1185">Reference proteome</keyword>
<proteinExistence type="inferred from homology"/>
<dbReference type="PANTHER" id="PTHR31418">
    <property type="entry name" value="FATTY-ACID AND RETINOL-BINDING PROTEIN 1"/>
    <property type="match status" value="1"/>
</dbReference>
<evidence type="ECO:0000256" key="6">
    <source>
        <dbReference type="ARBA" id="ARBA00023054"/>
    </source>
</evidence>
<feature type="chain" id="PRO_5045908746" description="Fatty-acid and retinol-binding protein 1" evidence="8">
    <location>
        <begin position="20"/>
        <end position="192"/>
    </location>
</feature>
<evidence type="ECO:0000256" key="4">
    <source>
        <dbReference type="ARBA" id="ARBA00022525"/>
    </source>
</evidence>
<organism evidence="9 10">
    <name type="scientific">Necator americanus</name>
    <name type="common">Human hookworm</name>
    <dbReference type="NCBI Taxonomy" id="51031"/>
    <lineage>
        <taxon>Eukaryota</taxon>
        <taxon>Metazoa</taxon>
        <taxon>Ecdysozoa</taxon>
        <taxon>Nematoda</taxon>
        <taxon>Chromadorea</taxon>
        <taxon>Rhabditida</taxon>
        <taxon>Rhabditina</taxon>
        <taxon>Rhabditomorpha</taxon>
        <taxon>Strongyloidea</taxon>
        <taxon>Ancylostomatidae</taxon>
        <taxon>Bunostominae</taxon>
        <taxon>Necator</taxon>
    </lineage>
</organism>
<evidence type="ECO:0000256" key="8">
    <source>
        <dbReference type="SAM" id="SignalP"/>
    </source>
</evidence>